<dbReference type="PANTHER" id="PTHR34512">
    <property type="entry name" value="CELL SURFACE PROTEIN"/>
    <property type="match status" value="1"/>
</dbReference>
<evidence type="ECO:0000259" key="1">
    <source>
        <dbReference type="Pfam" id="PF13360"/>
    </source>
</evidence>
<evidence type="ECO:0000313" key="3">
    <source>
        <dbReference type="Proteomes" id="UP001595683"/>
    </source>
</evidence>
<accession>A0ABV7V671</accession>
<dbReference type="EMBL" id="JBHRYE010000022">
    <property type="protein sequence ID" value="MFC3672610.1"/>
    <property type="molecule type" value="Genomic_DNA"/>
</dbReference>
<dbReference type="Pfam" id="PF13360">
    <property type="entry name" value="PQQ_2"/>
    <property type="match status" value="1"/>
</dbReference>
<name>A0ABV7V671_9SPHN</name>
<evidence type="ECO:0000313" key="2">
    <source>
        <dbReference type="EMBL" id="MFC3672610.1"/>
    </source>
</evidence>
<dbReference type="SMART" id="SM00564">
    <property type="entry name" value="PQQ"/>
    <property type="match status" value="7"/>
</dbReference>
<gene>
    <name evidence="2" type="ORF">ACFOOT_14400</name>
</gene>
<keyword evidence="3" id="KW-1185">Reference proteome</keyword>
<dbReference type="PANTHER" id="PTHR34512:SF30">
    <property type="entry name" value="OUTER MEMBRANE PROTEIN ASSEMBLY FACTOR BAMB"/>
    <property type="match status" value="1"/>
</dbReference>
<dbReference type="Proteomes" id="UP001595683">
    <property type="component" value="Unassembled WGS sequence"/>
</dbReference>
<dbReference type="Gene3D" id="2.130.10.10">
    <property type="entry name" value="YVTN repeat-like/Quinoprotein amine dehydrogenase"/>
    <property type="match status" value="1"/>
</dbReference>
<dbReference type="InterPro" id="IPR011047">
    <property type="entry name" value="Quinoprotein_ADH-like_sf"/>
</dbReference>
<comment type="caution">
    <text evidence="2">The sequence shown here is derived from an EMBL/GenBank/DDBJ whole genome shotgun (WGS) entry which is preliminary data.</text>
</comment>
<reference evidence="3" key="1">
    <citation type="journal article" date="2019" name="Int. J. Syst. Evol. Microbiol.">
        <title>The Global Catalogue of Microorganisms (GCM) 10K type strain sequencing project: providing services to taxonomists for standard genome sequencing and annotation.</title>
        <authorList>
            <consortium name="The Broad Institute Genomics Platform"/>
            <consortium name="The Broad Institute Genome Sequencing Center for Infectious Disease"/>
            <person name="Wu L."/>
            <person name="Ma J."/>
        </authorList>
    </citation>
    <scope>NUCLEOTIDE SEQUENCE [LARGE SCALE GENOMIC DNA]</scope>
    <source>
        <strain evidence="3">KCTC 42224</strain>
    </source>
</reference>
<feature type="domain" description="Pyrrolo-quinoline quinone repeat" evidence="1">
    <location>
        <begin position="149"/>
        <end position="384"/>
    </location>
</feature>
<dbReference type="InterPro" id="IPR002372">
    <property type="entry name" value="PQQ_rpt_dom"/>
</dbReference>
<sequence length="466" mass="48676">MIRIPSQGSMAGQPGAGTDRRARLALGRVALAPAAVLGLALVLGGCAGHKGKVKATPTVGERIPVLSRIEAGTKVDPTLASMDVVVPAPVVNSEWAQGGGTASKASGHLALADAPQKLWAVRIPGSSPKQRLAASPVIGGGTLFVMDTDGVVHALDENNGHEKWKHGFRVPDKNDSIFGGGVSFDSGAVYITTGLGEVAALDAADGKVKWQVKPAGPLRGAPTVAFGAVYVMTQDNQIFALNTADGTNLWNQSASVTQSGVFGVAAPAAGQGTVIAGYSSGELVAYRYENGRQLWSDALARTSIATSVSTLTDIDADPIIERGRVYALGQGGRMAAYELVSGQRIWELNLAGISTPAVAGEWIFTLTDEDKLLCIAKSTGKVRWMSQLPHYRKPKKKENPIFWTGPVLAGNKLWVANSRGEISTVTVGDGTLARVTKVAAPVTLPPVVADKTLFVLDDSGEITAWR</sequence>
<dbReference type="InterPro" id="IPR018391">
    <property type="entry name" value="PQQ_b-propeller_rpt"/>
</dbReference>
<dbReference type="InterPro" id="IPR015943">
    <property type="entry name" value="WD40/YVTN_repeat-like_dom_sf"/>
</dbReference>
<dbReference type="RefSeq" id="WP_229815132.1">
    <property type="nucleotide sequence ID" value="NZ_BMZP01000004.1"/>
</dbReference>
<dbReference type="SUPFAM" id="SSF50998">
    <property type="entry name" value="Quinoprotein alcohol dehydrogenase-like"/>
    <property type="match status" value="1"/>
</dbReference>
<organism evidence="2 3">
    <name type="scientific">Novosphingobium pokkalii</name>
    <dbReference type="NCBI Taxonomy" id="1770194"/>
    <lineage>
        <taxon>Bacteria</taxon>
        <taxon>Pseudomonadati</taxon>
        <taxon>Pseudomonadota</taxon>
        <taxon>Alphaproteobacteria</taxon>
        <taxon>Sphingomonadales</taxon>
        <taxon>Sphingomonadaceae</taxon>
        <taxon>Novosphingobium</taxon>
    </lineage>
</organism>
<protein>
    <submittedName>
        <fullName evidence="2">PQQ-binding-like beta-propeller repeat protein</fullName>
    </submittedName>
</protein>
<proteinExistence type="predicted"/>